<organism evidence="5 6">
    <name type="scientific">Loxostege sticticalis</name>
    <name type="common">Beet webworm moth</name>
    <dbReference type="NCBI Taxonomy" id="481309"/>
    <lineage>
        <taxon>Eukaryota</taxon>
        <taxon>Metazoa</taxon>
        <taxon>Ecdysozoa</taxon>
        <taxon>Arthropoda</taxon>
        <taxon>Hexapoda</taxon>
        <taxon>Insecta</taxon>
        <taxon>Pterygota</taxon>
        <taxon>Neoptera</taxon>
        <taxon>Endopterygota</taxon>
        <taxon>Lepidoptera</taxon>
        <taxon>Glossata</taxon>
        <taxon>Ditrysia</taxon>
        <taxon>Pyraloidea</taxon>
        <taxon>Crambidae</taxon>
        <taxon>Pyraustinae</taxon>
        <taxon>Loxostege</taxon>
    </lineage>
</organism>
<dbReference type="InterPro" id="IPR041489">
    <property type="entry name" value="PDZ_6"/>
</dbReference>
<sequence length="116" mass="12837">MDFHNTRSCATRIQVPPATFTRSSVHLVGGLTTVRLPARRSEPGIVPSIVGFTKDSVAQESDRLAPGDRICSVNGISTARLTNDEVLRLLDNVEERASLEVEYYMPNYGEHLCYLS</sequence>
<keyword evidence="6" id="KW-1185">Reference proteome</keyword>
<dbReference type="Gene3D" id="2.30.42.10">
    <property type="match status" value="1"/>
</dbReference>
<dbReference type="EMBL" id="JBEUOH010000007">
    <property type="protein sequence ID" value="KAL0892518.1"/>
    <property type="molecule type" value="Genomic_DNA"/>
</dbReference>
<evidence type="ECO:0000313" key="6">
    <source>
        <dbReference type="Proteomes" id="UP001549920"/>
    </source>
</evidence>
<dbReference type="Pfam" id="PF17820">
    <property type="entry name" value="PDZ_6"/>
    <property type="match status" value="1"/>
</dbReference>
<keyword evidence="2" id="KW-0963">Cytoplasm</keyword>
<keyword evidence="3" id="KW-0677">Repeat</keyword>
<dbReference type="PANTHER" id="PTHR46227:SF2">
    <property type="entry name" value="FI03335P"/>
    <property type="match status" value="1"/>
</dbReference>
<evidence type="ECO:0000256" key="2">
    <source>
        <dbReference type="ARBA" id="ARBA00022490"/>
    </source>
</evidence>
<comment type="caution">
    <text evidence="5">The sequence shown here is derived from an EMBL/GenBank/DDBJ whole genome shotgun (WGS) entry which is preliminary data.</text>
</comment>
<evidence type="ECO:0000256" key="1">
    <source>
        <dbReference type="ARBA" id="ARBA00004496"/>
    </source>
</evidence>
<dbReference type="InterPro" id="IPR001478">
    <property type="entry name" value="PDZ"/>
</dbReference>
<dbReference type="InterPro" id="IPR036034">
    <property type="entry name" value="PDZ_sf"/>
</dbReference>
<proteinExistence type="predicted"/>
<comment type="subcellular location">
    <subcellularLocation>
        <location evidence="1">Cytoplasm</location>
    </subcellularLocation>
</comment>
<dbReference type="Proteomes" id="UP001549920">
    <property type="component" value="Unassembled WGS sequence"/>
</dbReference>
<name>A0ABR3I8C0_LOXSC</name>
<reference evidence="5 6" key="1">
    <citation type="submission" date="2024-06" db="EMBL/GenBank/DDBJ databases">
        <title>A chromosome-level genome assembly of beet webworm, Loxostege sticticalis.</title>
        <authorList>
            <person name="Zhang Y."/>
        </authorList>
    </citation>
    <scope>NUCLEOTIDE SEQUENCE [LARGE SCALE GENOMIC DNA]</scope>
    <source>
        <strain evidence="5">AQ026</strain>
        <tissue evidence="5">Whole body</tissue>
    </source>
</reference>
<evidence type="ECO:0000259" key="4">
    <source>
        <dbReference type="PROSITE" id="PS50106"/>
    </source>
</evidence>
<evidence type="ECO:0000256" key="3">
    <source>
        <dbReference type="ARBA" id="ARBA00022737"/>
    </source>
</evidence>
<accession>A0ABR3I8C0</accession>
<feature type="domain" description="PDZ" evidence="4">
    <location>
        <begin position="49"/>
        <end position="105"/>
    </location>
</feature>
<protein>
    <recommendedName>
        <fullName evidence="4">PDZ domain-containing protein</fullName>
    </recommendedName>
</protein>
<dbReference type="SMART" id="SM00228">
    <property type="entry name" value="PDZ"/>
    <property type="match status" value="1"/>
</dbReference>
<evidence type="ECO:0000313" key="5">
    <source>
        <dbReference type="EMBL" id="KAL0892518.1"/>
    </source>
</evidence>
<dbReference type="SUPFAM" id="SSF50156">
    <property type="entry name" value="PDZ domain-like"/>
    <property type="match status" value="1"/>
</dbReference>
<dbReference type="PANTHER" id="PTHR46227">
    <property type="entry name" value="GLUTAMATE RECEPTOR-INTERACTING PROTEIN GRIP"/>
    <property type="match status" value="1"/>
</dbReference>
<gene>
    <name evidence="5" type="ORF">ABMA27_015619</name>
</gene>
<dbReference type="InterPro" id="IPR043545">
    <property type="entry name" value="GRIP1/2"/>
</dbReference>
<dbReference type="PROSITE" id="PS50106">
    <property type="entry name" value="PDZ"/>
    <property type="match status" value="1"/>
</dbReference>